<evidence type="ECO:0000256" key="2">
    <source>
        <dbReference type="ARBA" id="ARBA00008441"/>
    </source>
</evidence>
<gene>
    <name evidence="6" type="primary">cpxP</name>
    <name evidence="6" type="ORF">GMA8713_01289</name>
</gene>
<dbReference type="OrthoDB" id="6105813at2"/>
<dbReference type="PIRSF" id="PIRSF034445">
    <property type="entry name" value="CpxP_Spy"/>
    <property type="match status" value="1"/>
</dbReference>
<protein>
    <submittedName>
        <fullName evidence="6">Periplasmic protein CpxP</fullName>
    </submittedName>
</protein>
<keyword evidence="3 5" id="KW-0732">Signal</keyword>
<dbReference type="EMBL" id="FIZY01000009">
    <property type="protein sequence ID" value="CZF80217.1"/>
    <property type="molecule type" value="Genomic_DNA"/>
</dbReference>
<name>A0A128F0A0_9GAMM</name>
<dbReference type="InterPro" id="IPR012899">
    <property type="entry name" value="LTXXQ"/>
</dbReference>
<evidence type="ECO:0000256" key="1">
    <source>
        <dbReference type="ARBA" id="ARBA00004418"/>
    </source>
</evidence>
<keyword evidence="7" id="KW-1185">Reference proteome</keyword>
<dbReference type="Gene3D" id="1.20.120.1490">
    <property type="match status" value="1"/>
</dbReference>
<proteinExistence type="inferred from homology"/>
<dbReference type="Pfam" id="PF07813">
    <property type="entry name" value="LTXXQ"/>
    <property type="match status" value="1"/>
</dbReference>
<sequence length="160" mass="18201">MKFSKSIAATVIALPLMMGSMSAMAFGGKHHGGEGMHGGKGMMGKHLLRGVDLTDEQKAELKTLREQKREAMKANKGEFRTQMMAERQQMQELMLADNFDEAAVRALAEKMVDQRVERRIAMVKSQHEMMSILTPEQKVQVKENMEKMAERMQKRMEDRG</sequence>
<evidence type="ECO:0000256" key="5">
    <source>
        <dbReference type="SAM" id="SignalP"/>
    </source>
</evidence>
<evidence type="ECO:0000256" key="4">
    <source>
        <dbReference type="ARBA" id="ARBA00022764"/>
    </source>
</evidence>
<evidence type="ECO:0000256" key="3">
    <source>
        <dbReference type="ARBA" id="ARBA00022729"/>
    </source>
</evidence>
<feature type="signal peptide" evidence="5">
    <location>
        <begin position="1"/>
        <end position="25"/>
    </location>
</feature>
<accession>A0A128F0A0</accession>
<comment type="similarity">
    <text evidence="2">Belongs to the CpxP/Spy family.</text>
</comment>
<dbReference type="PANTHER" id="PTHR38102">
    <property type="entry name" value="PERIPLASMIC CHAPERONE SPY"/>
    <property type="match status" value="1"/>
</dbReference>
<comment type="subcellular location">
    <subcellularLocation>
        <location evidence="1">Periplasm</location>
    </subcellularLocation>
</comment>
<dbReference type="AlphaFoldDB" id="A0A128F0A0"/>
<evidence type="ECO:0000313" key="6">
    <source>
        <dbReference type="EMBL" id="CZF80217.1"/>
    </source>
</evidence>
<dbReference type="NCBIfam" id="NF009391">
    <property type="entry name" value="PRK12750.1"/>
    <property type="match status" value="1"/>
</dbReference>
<keyword evidence="4" id="KW-0574">Periplasm</keyword>
<dbReference type="RefSeq" id="WP_062706989.1">
    <property type="nucleotide sequence ID" value="NZ_CAWRCI010000009.1"/>
</dbReference>
<dbReference type="CDD" id="cd09916">
    <property type="entry name" value="CpxP_like"/>
    <property type="match status" value="1"/>
</dbReference>
<organism evidence="6 7">
    <name type="scientific">Grimontia marina</name>
    <dbReference type="NCBI Taxonomy" id="646534"/>
    <lineage>
        <taxon>Bacteria</taxon>
        <taxon>Pseudomonadati</taxon>
        <taxon>Pseudomonadota</taxon>
        <taxon>Gammaproteobacteria</taxon>
        <taxon>Vibrionales</taxon>
        <taxon>Vibrionaceae</taxon>
        <taxon>Grimontia</taxon>
    </lineage>
</organism>
<evidence type="ECO:0000313" key="7">
    <source>
        <dbReference type="Proteomes" id="UP000073601"/>
    </source>
</evidence>
<feature type="chain" id="PRO_5007281861" evidence="5">
    <location>
        <begin position="26"/>
        <end position="160"/>
    </location>
</feature>
<dbReference type="Proteomes" id="UP000073601">
    <property type="component" value="Unassembled WGS sequence"/>
</dbReference>
<dbReference type="PANTHER" id="PTHR38102:SF1">
    <property type="entry name" value="PERIPLASMIC CHAPERONE SPY"/>
    <property type="match status" value="1"/>
</dbReference>
<reference evidence="7" key="1">
    <citation type="submission" date="2016-02" db="EMBL/GenBank/DDBJ databases">
        <authorList>
            <person name="Rodrigo-Torres Lidia"/>
            <person name="Arahal R.David."/>
        </authorList>
    </citation>
    <scope>NUCLEOTIDE SEQUENCE [LARGE SCALE GENOMIC DNA]</scope>
    <source>
        <strain evidence="7">CECT 8713</strain>
    </source>
</reference>
<dbReference type="InterPro" id="IPR052211">
    <property type="entry name" value="Cpx_auxiliary_protein"/>
</dbReference>
<dbReference type="GO" id="GO:0030288">
    <property type="term" value="C:outer membrane-bounded periplasmic space"/>
    <property type="evidence" value="ECO:0007669"/>
    <property type="project" value="TreeGrafter"/>
</dbReference>
<dbReference type="GO" id="GO:0051082">
    <property type="term" value="F:unfolded protein binding"/>
    <property type="evidence" value="ECO:0007669"/>
    <property type="project" value="TreeGrafter"/>
</dbReference>